<dbReference type="Pfam" id="PF00005">
    <property type="entry name" value="ABC_tran"/>
    <property type="match status" value="1"/>
</dbReference>
<dbReference type="InterPro" id="IPR027417">
    <property type="entry name" value="P-loop_NTPase"/>
</dbReference>
<dbReference type="EMBL" id="CP036290">
    <property type="protein sequence ID" value="QDU86402.1"/>
    <property type="molecule type" value="Genomic_DNA"/>
</dbReference>
<evidence type="ECO:0000313" key="8">
    <source>
        <dbReference type="Proteomes" id="UP000319342"/>
    </source>
</evidence>
<evidence type="ECO:0000259" key="6">
    <source>
        <dbReference type="PROSITE" id="PS51866"/>
    </source>
</evidence>
<dbReference type="Proteomes" id="UP000319342">
    <property type="component" value="Chromosome"/>
</dbReference>
<dbReference type="InterPro" id="IPR011868">
    <property type="entry name" value="ModC_ABC_ATP-bd"/>
</dbReference>
<dbReference type="SMART" id="SM00382">
    <property type="entry name" value="AAA"/>
    <property type="match status" value="1"/>
</dbReference>
<protein>
    <submittedName>
        <fullName evidence="7">Sulfate/thiosulfate import ATP-binding protein CysA</fullName>
    </submittedName>
</protein>
<proteinExistence type="predicted"/>
<organism evidence="7 8">
    <name type="scientific">Rohdeia mirabilis</name>
    <dbReference type="NCBI Taxonomy" id="2528008"/>
    <lineage>
        <taxon>Bacteria</taxon>
        <taxon>Pseudomonadati</taxon>
        <taxon>Planctomycetota</taxon>
        <taxon>Planctomycetia</taxon>
        <taxon>Planctomycetia incertae sedis</taxon>
        <taxon>Rohdeia</taxon>
    </lineage>
</organism>
<dbReference type="InterPro" id="IPR008995">
    <property type="entry name" value="Mo/tungstate-bd_C_term_dom"/>
</dbReference>
<dbReference type="AlphaFoldDB" id="A0A518D4J2"/>
<dbReference type="InterPro" id="IPR003593">
    <property type="entry name" value="AAA+_ATPase"/>
</dbReference>
<dbReference type="NCBIfam" id="TIGR02142">
    <property type="entry name" value="modC_ABC"/>
    <property type="match status" value="1"/>
</dbReference>
<dbReference type="GO" id="GO:0015098">
    <property type="term" value="F:molybdate ion transmembrane transporter activity"/>
    <property type="evidence" value="ECO:0007669"/>
    <property type="project" value="InterPro"/>
</dbReference>
<keyword evidence="3 7" id="KW-0067">ATP-binding</keyword>
<keyword evidence="4" id="KW-0500">Molybdenum</keyword>
<dbReference type="SUPFAM" id="SSF52540">
    <property type="entry name" value="P-loop containing nucleoside triphosphate hydrolases"/>
    <property type="match status" value="1"/>
</dbReference>
<dbReference type="PANTHER" id="PTHR43514:SF10">
    <property type="entry name" value="MOLYBDENUM IMPORT ATP-BINDING PROTEIN MODC 2"/>
    <property type="match status" value="1"/>
</dbReference>
<dbReference type="GO" id="GO:0016887">
    <property type="term" value="F:ATP hydrolysis activity"/>
    <property type="evidence" value="ECO:0007669"/>
    <property type="project" value="InterPro"/>
</dbReference>
<evidence type="ECO:0000256" key="2">
    <source>
        <dbReference type="ARBA" id="ARBA00022741"/>
    </source>
</evidence>
<dbReference type="GO" id="GO:0140359">
    <property type="term" value="F:ABC-type transporter activity"/>
    <property type="evidence" value="ECO:0007669"/>
    <property type="project" value="InterPro"/>
</dbReference>
<dbReference type="PANTHER" id="PTHR43514">
    <property type="entry name" value="ABC TRANSPORTER I FAMILY MEMBER 10"/>
    <property type="match status" value="1"/>
</dbReference>
<dbReference type="InterPro" id="IPR050334">
    <property type="entry name" value="Molybdenum_import_ModC"/>
</dbReference>
<dbReference type="InterPro" id="IPR004606">
    <property type="entry name" value="Mop_domain"/>
</dbReference>
<evidence type="ECO:0000256" key="3">
    <source>
        <dbReference type="ARBA" id="ARBA00022840"/>
    </source>
</evidence>
<dbReference type="GO" id="GO:0016020">
    <property type="term" value="C:membrane"/>
    <property type="evidence" value="ECO:0007669"/>
    <property type="project" value="InterPro"/>
</dbReference>
<evidence type="ECO:0000313" key="7">
    <source>
        <dbReference type="EMBL" id="QDU86402.1"/>
    </source>
</evidence>
<dbReference type="RefSeq" id="WP_419186087.1">
    <property type="nucleotide sequence ID" value="NZ_CP036290.1"/>
</dbReference>
<accession>A0A518D4J2</accession>
<dbReference type="Gene3D" id="2.40.50.100">
    <property type="match status" value="1"/>
</dbReference>
<dbReference type="PROSITE" id="PS50893">
    <property type="entry name" value="ABC_TRANSPORTER_2"/>
    <property type="match status" value="1"/>
</dbReference>
<keyword evidence="1" id="KW-0813">Transport</keyword>
<dbReference type="Gene3D" id="3.40.50.300">
    <property type="entry name" value="P-loop containing nucleotide triphosphate hydrolases"/>
    <property type="match status" value="1"/>
</dbReference>
<dbReference type="PROSITE" id="PS00211">
    <property type="entry name" value="ABC_TRANSPORTER_1"/>
    <property type="match status" value="1"/>
</dbReference>
<reference evidence="7 8" key="1">
    <citation type="submission" date="2019-02" db="EMBL/GenBank/DDBJ databases">
        <title>Deep-cultivation of Planctomycetes and their phenomic and genomic characterization uncovers novel biology.</title>
        <authorList>
            <person name="Wiegand S."/>
            <person name="Jogler M."/>
            <person name="Boedeker C."/>
            <person name="Pinto D."/>
            <person name="Vollmers J."/>
            <person name="Rivas-Marin E."/>
            <person name="Kohn T."/>
            <person name="Peeters S.H."/>
            <person name="Heuer A."/>
            <person name="Rast P."/>
            <person name="Oberbeckmann S."/>
            <person name="Bunk B."/>
            <person name="Jeske O."/>
            <person name="Meyerdierks A."/>
            <person name="Storesund J.E."/>
            <person name="Kallscheuer N."/>
            <person name="Luecker S."/>
            <person name="Lage O.M."/>
            <person name="Pohl T."/>
            <person name="Merkel B.J."/>
            <person name="Hornburger P."/>
            <person name="Mueller R.-W."/>
            <person name="Bruemmer F."/>
            <person name="Labrenz M."/>
            <person name="Spormann A.M."/>
            <person name="Op den Camp H."/>
            <person name="Overmann J."/>
            <person name="Amann R."/>
            <person name="Jetten M.S.M."/>
            <person name="Mascher T."/>
            <person name="Medema M.H."/>
            <person name="Devos D.P."/>
            <person name="Kaster A.-K."/>
            <person name="Ovreas L."/>
            <person name="Rohde M."/>
            <person name="Galperin M.Y."/>
            <person name="Jogler C."/>
        </authorList>
    </citation>
    <scope>NUCLEOTIDE SEQUENCE [LARGE SCALE GENOMIC DNA]</scope>
    <source>
        <strain evidence="7 8">Pla163</strain>
    </source>
</reference>
<keyword evidence="2" id="KW-0547">Nucleotide-binding</keyword>
<feature type="domain" description="ABC transporter" evidence="5">
    <location>
        <begin position="6"/>
        <end position="238"/>
    </location>
</feature>
<gene>
    <name evidence="7" type="primary">cysA_2</name>
    <name evidence="7" type="ORF">Pla163_35530</name>
</gene>
<evidence type="ECO:0000256" key="4">
    <source>
        <dbReference type="PROSITE-ProRule" id="PRU01213"/>
    </source>
</evidence>
<feature type="domain" description="Mop" evidence="6">
    <location>
        <begin position="294"/>
        <end position="364"/>
    </location>
</feature>
<dbReference type="InterPro" id="IPR003439">
    <property type="entry name" value="ABC_transporter-like_ATP-bd"/>
</dbReference>
<name>A0A518D4J2_9BACT</name>
<sequence>MNADQGRGVEAELRLTRPGFELDVDLAVAGGCITSVVGPSGAGKTTLLRCLAGLERDVRGRIVVAGETWLDASRALPTHRRRLGFVFQDASLFGHLDVRGNLRYGERRVPRDQRRAAFDEVVAWLELDGLLERRVHGLSGGERQRVALGRALLASPSLLLIDEPLSALDAAARERILPWLEDLPARFAAPVLHVSHSLREVARLARDLVWLEDGRVREAGPARELLPLVGSTDDELAAALRGTLVEHHDDDGLSAVDVDGVTFFVRRVDAPLGSGARLLVQARDVSVALEADSGSSILNEVPVVLARVRRVASGAILELDTPRGQRLYARITRRSLRLLALDRPEAVGRDLFARVKSVGVAPSGTRAS</sequence>
<keyword evidence="8" id="KW-1185">Reference proteome</keyword>
<evidence type="ECO:0000259" key="5">
    <source>
        <dbReference type="PROSITE" id="PS50893"/>
    </source>
</evidence>
<dbReference type="PROSITE" id="PS51866">
    <property type="entry name" value="MOP"/>
    <property type="match status" value="1"/>
</dbReference>
<evidence type="ECO:0000256" key="1">
    <source>
        <dbReference type="ARBA" id="ARBA00022448"/>
    </source>
</evidence>
<dbReference type="GO" id="GO:0005524">
    <property type="term" value="F:ATP binding"/>
    <property type="evidence" value="ECO:0007669"/>
    <property type="project" value="UniProtKB-KW"/>
</dbReference>
<dbReference type="SUPFAM" id="SSF50331">
    <property type="entry name" value="MOP-like"/>
    <property type="match status" value="1"/>
</dbReference>
<dbReference type="InterPro" id="IPR017871">
    <property type="entry name" value="ABC_transporter-like_CS"/>
</dbReference>